<dbReference type="Gramene" id="AUR62041395-RA">
    <property type="protein sequence ID" value="AUR62041395-RA:cds"/>
    <property type="gene ID" value="AUR62041395"/>
</dbReference>
<evidence type="ECO:0000313" key="2">
    <source>
        <dbReference type="Proteomes" id="UP000596660"/>
    </source>
</evidence>
<dbReference type="PANTHER" id="PTHR36482:SF6">
    <property type="entry name" value="JASMONATE-INDUCED PROTEIN HOMOLOG"/>
    <property type="match status" value="1"/>
</dbReference>
<dbReference type="KEGG" id="cqi:110738047"/>
<dbReference type="SMR" id="A0A803N6N7"/>
<name>A0A803N6N7_CHEQI</name>
<dbReference type="Pfam" id="PF21230">
    <property type="entry name" value="Nakanori"/>
    <property type="match status" value="1"/>
</dbReference>
<dbReference type="OrthoDB" id="1717907at2759"/>
<protein>
    <submittedName>
        <fullName evidence="1">Uncharacterized protein</fullName>
    </submittedName>
</protein>
<reference evidence="1" key="2">
    <citation type="submission" date="2021-03" db="UniProtKB">
        <authorList>
            <consortium name="EnsemblPlants"/>
        </authorList>
    </citation>
    <scope>IDENTIFICATION</scope>
</reference>
<evidence type="ECO:0000313" key="1">
    <source>
        <dbReference type="EnsemblPlants" id="AUR62041395-RA:cds"/>
    </source>
</evidence>
<sequence length="184" mass="20166">MASTQDHEAVLDELVKQAQNDIVPRMVSDLQQQEVALIGNLKNLTTGAVNLHAEKMWSGSFFQKYKDVIPSGVTIGFSILANIQDGIKEAVVYSGRSKTGLQCGWLVAWSNPRDINAKKVYVECGPIAKYNNIIWENIESELNKSSSNSSHSDASTQTSIHARILSMDHPVKSDSDGITIASFN</sequence>
<dbReference type="GeneID" id="110738047"/>
<accession>A0A803N6N7</accession>
<keyword evidence="2" id="KW-1185">Reference proteome</keyword>
<proteinExistence type="predicted"/>
<dbReference type="InterPro" id="IPR049065">
    <property type="entry name" value="Nakanori"/>
</dbReference>
<gene>
    <name evidence="1" type="primary">LOC110738047</name>
</gene>
<dbReference type="PANTHER" id="PTHR36482">
    <property type="entry name" value="OSJNBA0024J22.15 PROTEIN"/>
    <property type="match status" value="1"/>
</dbReference>
<dbReference type="RefSeq" id="XP_021774104.1">
    <property type="nucleotide sequence ID" value="XM_021918412.1"/>
</dbReference>
<dbReference type="AlphaFoldDB" id="A0A803N6N7"/>
<dbReference type="InterPro" id="IPR053085">
    <property type="entry name" value="Jasmonate-induced_protein"/>
</dbReference>
<organism evidence="1 2">
    <name type="scientific">Chenopodium quinoa</name>
    <name type="common">Quinoa</name>
    <dbReference type="NCBI Taxonomy" id="63459"/>
    <lineage>
        <taxon>Eukaryota</taxon>
        <taxon>Viridiplantae</taxon>
        <taxon>Streptophyta</taxon>
        <taxon>Embryophyta</taxon>
        <taxon>Tracheophyta</taxon>
        <taxon>Spermatophyta</taxon>
        <taxon>Magnoliopsida</taxon>
        <taxon>eudicotyledons</taxon>
        <taxon>Gunneridae</taxon>
        <taxon>Pentapetalae</taxon>
        <taxon>Caryophyllales</taxon>
        <taxon>Chenopodiaceae</taxon>
        <taxon>Chenopodioideae</taxon>
        <taxon>Atripliceae</taxon>
        <taxon>Chenopodium</taxon>
    </lineage>
</organism>
<reference evidence="1" key="1">
    <citation type="journal article" date="2017" name="Nature">
        <title>The genome of Chenopodium quinoa.</title>
        <authorList>
            <person name="Jarvis D.E."/>
            <person name="Ho Y.S."/>
            <person name="Lightfoot D.J."/>
            <person name="Schmoeckel S.M."/>
            <person name="Li B."/>
            <person name="Borm T.J.A."/>
            <person name="Ohyanagi H."/>
            <person name="Mineta K."/>
            <person name="Michell C.T."/>
            <person name="Saber N."/>
            <person name="Kharbatia N.M."/>
            <person name="Rupper R.R."/>
            <person name="Sharp A.R."/>
            <person name="Dally N."/>
            <person name="Boughton B.A."/>
            <person name="Woo Y.H."/>
            <person name="Gao G."/>
            <person name="Schijlen E.G.W.M."/>
            <person name="Guo X."/>
            <person name="Momin A.A."/>
            <person name="Negrao S."/>
            <person name="Al-Babili S."/>
            <person name="Gehring C."/>
            <person name="Roessner U."/>
            <person name="Jung C."/>
            <person name="Murphy K."/>
            <person name="Arold S.T."/>
            <person name="Gojobori T."/>
            <person name="van der Linden C.G."/>
            <person name="van Loo E.N."/>
            <person name="Jellen E.N."/>
            <person name="Maughan P.J."/>
            <person name="Tester M."/>
        </authorList>
    </citation>
    <scope>NUCLEOTIDE SEQUENCE [LARGE SCALE GENOMIC DNA]</scope>
    <source>
        <strain evidence="1">cv. PI 614886</strain>
    </source>
</reference>
<dbReference type="EnsemblPlants" id="AUR62041395-RA">
    <property type="protein sequence ID" value="AUR62041395-RA:cds"/>
    <property type="gene ID" value="AUR62041395"/>
</dbReference>
<dbReference type="Proteomes" id="UP000596660">
    <property type="component" value="Unplaced"/>
</dbReference>